<dbReference type="InterPro" id="IPR010137">
    <property type="entry name" value="Lipid_A_LpxA"/>
</dbReference>
<keyword evidence="2 8" id="KW-0444">Lipid biosynthesis</keyword>
<dbReference type="Gene3D" id="2.160.10.10">
    <property type="entry name" value="Hexapeptide repeat proteins"/>
    <property type="match status" value="1"/>
</dbReference>
<evidence type="ECO:0000256" key="8">
    <source>
        <dbReference type="HAMAP-Rule" id="MF_00387"/>
    </source>
</evidence>
<dbReference type="InterPro" id="IPR029098">
    <property type="entry name" value="Acetyltransf_C"/>
</dbReference>
<evidence type="ECO:0000313" key="11">
    <source>
        <dbReference type="Proteomes" id="UP000521199"/>
    </source>
</evidence>
<dbReference type="HAMAP" id="MF_00387">
    <property type="entry name" value="LpxA"/>
    <property type="match status" value="1"/>
</dbReference>
<comment type="subunit">
    <text evidence="8">Homotrimer.</text>
</comment>
<dbReference type="InterPro" id="IPR037157">
    <property type="entry name" value="Acetyltransf_C_sf"/>
</dbReference>
<protein>
    <recommendedName>
        <fullName evidence="8">Acyl-[acyl-carrier-protein]--UDP-N-acetylglucosamine O-acyltransferase</fullName>
        <shortName evidence="8">UDP-N-acetylglucosamine acyltransferase</shortName>
        <ecNumber evidence="8">2.3.1.129</ecNumber>
    </recommendedName>
</protein>
<dbReference type="InterPro" id="IPR001451">
    <property type="entry name" value="Hexapep"/>
</dbReference>
<dbReference type="UniPathway" id="UPA00359">
    <property type="reaction ID" value="UER00477"/>
</dbReference>
<comment type="subcellular location">
    <subcellularLocation>
        <location evidence="8">Cytoplasm</location>
    </subcellularLocation>
</comment>
<dbReference type="InterPro" id="IPR018357">
    <property type="entry name" value="Hexapep_transf_CS"/>
</dbReference>
<evidence type="ECO:0000256" key="6">
    <source>
        <dbReference type="ARBA" id="ARBA00023098"/>
    </source>
</evidence>
<evidence type="ECO:0000313" key="10">
    <source>
        <dbReference type="EMBL" id="MBB5208478.1"/>
    </source>
</evidence>
<comment type="function">
    <text evidence="8">Involved in the biosynthesis of lipid A, a phosphorylated glycolipid that anchors the lipopolysaccharide to the outer membrane of the cell.</text>
</comment>
<keyword evidence="3 8" id="KW-0441">Lipid A biosynthesis</keyword>
<evidence type="ECO:0000259" key="9">
    <source>
        <dbReference type="Pfam" id="PF13720"/>
    </source>
</evidence>
<dbReference type="PANTHER" id="PTHR43480:SF1">
    <property type="entry name" value="ACYL-[ACYL-CARRIER-PROTEIN]--UDP-N-ACETYLGLUCOSAMINE O-ACYLTRANSFERASE, MITOCHONDRIAL-RELATED"/>
    <property type="match status" value="1"/>
</dbReference>
<keyword evidence="1 8" id="KW-0963">Cytoplasm</keyword>
<keyword evidence="4 8" id="KW-0808">Transferase</keyword>
<keyword evidence="11" id="KW-1185">Reference proteome</keyword>
<evidence type="ECO:0000256" key="7">
    <source>
        <dbReference type="ARBA" id="ARBA00023315"/>
    </source>
</evidence>
<dbReference type="GO" id="GO:0008780">
    <property type="term" value="F:acyl-[acyl-carrier-protein]-UDP-N-acetylglucosamine O-acyltransferase activity"/>
    <property type="evidence" value="ECO:0007669"/>
    <property type="project" value="UniProtKB-UniRule"/>
</dbReference>
<reference evidence="10 11" key="1">
    <citation type="submission" date="2020-08" db="EMBL/GenBank/DDBJ databases">
        <title>Genomic Encyclopedia of Type Strains, Phase IV (KMG-IV): sequencing the most valuable type-strain genomes for metagenomic binning, comparative biology and taxonomic classification.</title>
        <authorList>
            <person name="Goeker M."/>
        </authorList>
    </citation>
    <scope>NUCLEOTIDE SEQUENCE [LARGE SCALE GENOMIC DNA]</scope>
    <source>
        <strain evidence="10 11">DSM 24163</strain>
    </source>
</reference>
<dbReference type="GO" id="GO:0016020">
    <property type="term" value="C:membrane"/>
    <property type="evidence" value="ECO:0007669"/>
    <property type="project" value="GOC"/>
</dbReference>
<dbReference type="Pfam" id="PF13720">
    <property type="entry name" value="Acetyltransf_11"/>
    <property type="match status" value="1"/>
</dbReference>
<dbReference type="RefSeq" id="WP_183961004.1">
    <property type="nucleotide sequence ID" value="NZ_JACHHP010000003.1"/>
</dbReference>
<comment type="pathway">
    <text evidence="8">Glycolipid biosynthesis; lipid IV(A) biosynthesis; lipid IV(A) from (3R)-3-hydroxytetradecanoyl-[acyl-carrier-protein] and UDP-N-acetyl-alpha-D-glucosamine: step 1/6.</text>
</comment>
<evidence type="ECO:0000256" key="1">
    <source>
        <dbReference type="ARBA" id="ARBA00022490"/>
    </source>
</evidence>
<keyword evidence="6 8" id="KW-0443">Lipid metabolism</keyword>
<dbReference type="Gene3D" id="1.20.1180.10">
    <property type="entry name" value="Udp N-acetylglucosamine O-acyltransferase, C-terminal domain"/>
    <property type="match status" value="1"/>
</dbReference>
<dbReference type="EMBL" id="JACHHP010000003">
    <property type="protein sequence ID" value="MBB5208478.1"/>
    <property type="molecule type" value="Genomic_DNA"/>
</dbReference>
<keyword evidence="7 8" id="KW-0012">Acyltransferase</keyword>
<keyword evidence="5 8" id="KW-0677">Repeat</keyword>
<dbReference type="SUPFAM" id="SSF51161">
    <property type="entry name" value="Trimeric LpxA-like enzymes"/>
    <property type="match status" value="1"/>
</dbReference>
<dbReference type="PROSITE" id="PS00101">
    <property type="entry name" value="HEXAPEP_TRANSFERASES"/>
    <property type="match status" value="1"/>
</dbReference>
<dbReference type="PIRSF" id="PIRSF000456">
    <property type="entry name" value="UDP-GlcNAc_acltr"/>
    <property type="match status" value="1"/>
</dbReference>
<accession>A0A7W8G146</accession>
<comment type="caution">
    <text evidence="10">The sequence shown here is derived from an EMBL/GenBank/DDBJ whole genome shotgun (WGS) entry which is preliminary data.</text>
</comment>
<organism evidence="10 11">
    <name type="scientific">Chiayiivirga flava</name>
    <dbReference type="NCBI Taxonomy" id="659595"/>
    <lineage>
        <taxon>Bacteria</taxon>
        <taxon>Pseudomonadati</taxon>
        <taxon>Pseudomonadota</taxon>
        <taxon>Gammaproteobacteria</taxon>
        <taxon>Lysobacterales</taxon>
        <taxon>Lysobacteraceae</taxon>
        <taxon>Chiayiivirga</taxon>
    </lineage>
</organism>
<dbReference type="NCBIfam" id="TIGR01852">
    <property type="entry name" value="lipid_A_lpxA"/>
    <property type="match status" value="1"/>
</dbReference>
<gene>
    <name evidence="8" type="primary">lpxA</name>
    <name evidence="10" type="ORF">HNQ52_002020</name>
</gene>
<evidence type="ECO:0000256" key="4">
    <source>
        <dbReference type="ARBA" id="ARBA00022679"/>
    </source>
</evidence>
<feature type="domain" description="UDP N-acetylglucosamine O-acyltransferase C-terminal" evidence="9">
    <location>
        <begin position="179"/>
        <end position="259"/>
    </location>
</feature>
<dbReference type="CDD" id="cd03351">
    <property type="entry name" value="LbH_UDP-GlcNAc_AT"/>
    <property type="match status" value="1"/>
</dbReference>
<comment type="catalytic activity">
    <reaction evidence="8">
        <text>a (3R)-hydroxyacyl-[ACP] + UDP-N-acetyl-alpha-D-glucosamine = a UDP-3-O-[(3R)-3-hydroxyacyl]-N-acetyl-alpha-D-glucosamine + holo-[ACP]</text>
        <dbReference type="Rhea" id="RHEA:67812"/>
        <dbReference type="Rhea" id="RHEA-COMP:9685"/>
        <dbReference type="Rhea" id="RHEA-COMP:9945"/>
        <dbReference type="ChEBI" id="CHEBI:57705"/>
        <dbReference type="ChEBI" id="CHEBI:64479"/>
        <dbReference type="ChEBI" id="CHEBI:78827"/>
        <dbReference type="ChEBI" id="CHEBI:173225"/>
        <dbReference type="EC" id="2.3.1.129"/>
    </reaction>
</comment>
<comment type="similarity">
    <text evidence="8">Belongs to the transferase hexapeptide repeat family. LpxA subfamily.</text>
</comment>
<evidence type="ECO:0000256" key="2">
    <source>
        <dbReference type="ARBA" id="ARBA00022516"/>
    </source>
</evidence>
<dbReference type="PANTHER" id="PTHR43480">
    <property type="entry name" value="ACYL-[ACYL-CARRIER-PROTEIN]--UDP-N-ACETYLGLUCOSAMINE O-ACYLTRANSFERASE"/>
    <property type="match status" value="1"/>
</dbReference>
<proteinExistence type="inferred from homology"/>
<name>A0A7W8G146_9GAMM</name>
<dbReference type="InterPro" id="IPR011004">
    <property type="entry name" value="Trimer_LpxA-like_sf"/>
</dbReference>
<evidence type="ECO:0000256" key="3">
    <source>
        <dbReference type="ARBA" id="ARBA00022556"/>
    </source>
</evidence>
<dbReference type="GO" id="GO:0005737">
    <property type="term" value="C:cytoplasm"/>
    <property type="evidence" value="ECO:0007669"/>
    <property type="project" value="UniProtKB-SubCell"/>
</dbReference>
<evidence type="ECO:0000256" key="5">
    <source>
        <dbReference type="ARBA" id="ARBA00022737"/>
    </source>
</evidence>
<dbReference type="AlphaFoldDB" id="A0A7W8G146"/>
<dbReference type="NCBIfam" id="NF003657">
    <property type="entry name" value="PRK05289.1"/>
    <property type="match status" value="1"/>
</dbReference>
<dbReference type="Pfam" id="PF00132">
    <property type="entry name" value="Hexapep"/>
    <property type="match status" value="2"/>
</dbReference>
<sequence>MASGTQIHPSAQVDPAAQLGEDVHIGPFCVIGADVEIGDRTHIASHVVIEGPTKIGRENRFYSFSAIGGDPQDKKFHAERTELVIGDRNTIREFCTFNRGTVDDDGITRIGNDNWLMAYVHIAHDCVVGNNTVFANASSLAGHVVVEDYVILGGFTLVHQFCKVGAHAFTSMGSVINRDVPPFVTVAGVYAEPHGINSEGLKRRGFAPERIQSIKRAYRTIYKAGLPLAEARTQLAIAAETAPDVRTMLDFIDRSERSLVR</sequence>
<dbReference type="GO" id="GO:0009245">
    <property type="term" value="P:lipid A biosynthetic process"/>
    <property type="evidence" value="ECO:0007669"/>
    <property type="project" value="UniProtKB-UniRule"/>
</dbReference>
<dbReference type="Proteomes" id="UP000521199">
    <property type="component" value="Unassembled WGS sequence"/>
</dbReference>
<dbReference type="EC" id="2.3.1.129" evidence="8"/>